<sequence>MNSGSGCFRVLNILIILRVAPPGETLKESGNAYYAMSIGSHCDRIPALGKALIKL</sequence>
<accession>A0A1M6PQ59</accession>
<dbReference type="AlphaFoldDB" id="A0A1M6PQ59"/>
<organism evidence="1 2">
    <name type="scientific">Paraburkholderia terricola</name>
    <dbReference type="NCBI Taxonomy" id="169427"/>
    <lineage>
        <taxon>Bacteria</taxon>
        <taxon>Pseudomonadati</taxon>
        <taxon>Pseudomonadota</taxon>
        <taxon>Betaproteobacteria</taxon>
        <taxon>Burkholderiales</taxon>
        <taxon>Burkholderiaceae</taxon>
        <taxon>Paraburkholderia</taxon>
    </lineage>
</organism>
<name>A0A1M6PQ59_9BURK</name>
<proteinExistence type="predicted"/>
<reference evidence="1 2" key="1">
    <citation type="submission" date="2016-11" db="EMBL/GenBank/DDBJ databases">
        <authorList>
            <person name="Jaros S."/>
            <person name="Januszkiewicz K."/>
            <person name="Wedrychowicz H."/>
        </authorList>
    </citation>
    <scope>NUCLEOTIDE SEQUENCE [LARGE SCALE GENOMIC DNA]</scope>
    <source>
        <strain evidence="1 2">LMG 20594</strain>
    </source>
</reference>
<dbReference type="Proteomes" id="UP000184395">
    <property type="component" value="Unassembled WGS sequence"/>
</dbReference>
<evidence type="ECO:0000313" key="1">
    <source>
        <dbReference type="EMBL" id="SHK10012.1"/>
    </source>
</evidence>
<evidence type="ECO:0000313" key="2">
    <source>
        <dbReference type="Proteomes" id="UP000184395"/>
    </source>
</evidence>
<dbReference type="EMBL" id="FRAB01000013">
    <property type="protein sequence ID" value="SHK10012.1"/>
    <property type="molecule type" value="Genomic_DNA"/>
</dbReference>
<protein>
    <submittedName>
        <fullName evidence="1">Uncharacterized protein</fullName>
    </submittedName>
</protein>
<gene>
    <name evidence="1" type="ORF">SAMN05192548_101399</name>
</gene>
<dbReference type="STRING" id="169427.SAMN05192548_101399"/>